<evidence type="ECO:0000256" key="1">
    <source>
        <dbReference type="ARBA" id="ARBA00022801"/>
    </source>
</evidence>
<evidence type="ECO:0000313" key="3">
    <source>
        <dbReference type="Proteomes" id="UP000321083"/>
    </source>
</evidence>
<evidence type="ECO:0000313" key="2">
    <source>
        <dbReference type="EMBL" id="TWW09135.1"/>
    </source>
</evidence>
<sequence length="274" mass="29996">MLKLTDYRWPAEWEPHVATWTAWPVNPNTWPGIFERIPPAFAEFAAAIAQFEPVRILADSDGVAAAAAPLLDAACSRQGSRYAAELINIPVNDSWCRDHGPIFLNGRPGTPATGSQVIIDWDYNAWGGKYPPWNHDQLAGRRIAASLGIRCIRPCLTLEGGAIEGDGQGTIMTTESCLLNPNRNLAMTREIMTEILQIWLQAERVIWLPGGGVEGDDTDGHIDQSARFVDADRVLVATPYCEDAPEAHDLRQNFEAVATAIGSTGKYLQPIPLP</sequence>
<dbReference type="Pfam" id="PF04371">
    <property type="entry name" value="PAD_porph"/>
    <property type="match status" value="1"/>
</dbReference>
<accession>A0A5C6M4T1</accession>
<keyword evidence="1" id="KW-0378">Hydrolase</keyword>
<dbReference type="GO" id="GO:0009446">
    <property type="term" value="P:putrescine biosynthetic process"/>
    <property type="evidence" value="ECO:0007669"/>
    <property type="project" value="InterPro"/>
</dbReference>
<feature type="non-terminal residue" evidence="2">
    <location>
        <position position="274"/>
    </location>
</feature>
<keyword evidence="3" id="KW-1185">Reference proteome</keyword>
<name>A0A5C6M4T1_9PLAN</name>
<dbReference type="GO" id="GO:0047632">
    <property type="term" value="F:agmatine deiminase activity"/>
    <property type="evidence" value="ECO:0007669"/>
    <property type="project" value="TreeGrafter"/>
</dbReference>
<dbReference type="Gene3D" id="3.75.10.10">
    <property type="entry name" value="L-arginine/glycine Amidinotransferase, Chain A"/>
    <property type="match status" value="1"/>
</dbReference>
<organism evidence="2 3">
    <name type="scientific">Planctomyces bekefii</name>
    <dbReference type="NCBI Taxonomy" id="1653850"/>
    <lineage>
        <taxon>Bacteria</taxon>
        <taxon>Pseudomonadati</taxon>
        <taxon>Planctomycetota</taxon>
        <taxon>Planctomycetia</taxon>
        <taxon>Planctomycetales</taxon>
        <taxon>Planctomycetaceae</taxon>
        <taxon>Planctomyces</taxon>
    </lineage>
</organism>
<dbReference type="EMBL" id="SRHE01000372">
    <property type="protein sequence ID" value="TWW09135.1"/>
    <property type="molecule type" value="Genomic_DNA"/>
</dbReference>
<comment type="caution">
    <text evidence="2">The sequence shown here is derived from an EMBL/GenBank/DDBJ whole genome shotgun (WGS) entry which is preliminary data.</text>
</comment>
<protein>
    <submittedName>
        <fullName evidence="2">Agmatine deiminase</fullName>
    </submittedName>
</protein>
<dbReference type="SUPFAM" id="SSF55909">
    <property type="entry name" value="Pentein"/>
    <property type="match status" value="1"/>
</dbReference>
<dbReference type="Proteomes" id="UP000321083">
    <property type="component" value="Unassembled WGS sequence"/>
</dbReference>
<dbReference type="PANTHER" id="PTHR31377">
    <property type="entry name" value="AGMATINE DEIMINASE-RELATED"/>
    <property type="match status" value="1"/>
</dbReference>
<gene>
    <name evidence="2" type="ORF">E3A20_17340</name>
</gene>
<dbReference type="PANTHER" id="PTHR31377:SF0">
    <property type="entry name" value="AGMATINE DEIMINASE-RELATED"/>
    <property type="match status" value="1"/>
</dbReference>
<dbReference type="AlphaFoldDB" id="A0A5C6M4T1"/>
<proteinExistence type="predicted"/>
<dbReference type="GO" id="GO:0004668">
    <property type="term" value="F:protein-arginine deiminase activity"/>
    <property type="evidence" value="ECO:0007669"/>
    <property type="project" value="InterPro"/>
</dbReference>
<reference evidence="2 3" key="2">
    <citation type="submission" date="2019-08" db="EMBL/GenBank/DDBJ databases">
        <authorList>
            <person name="Henke P."/>
        </authorList>
    </citation>
    <scope>NUCLEOTIDE SEQUENCE [LARGE SCALE GENOMIC DNA]</scope>
    <source>
        <strain evidence="2">Phe10_nw2017</strain>
    </source>
</reference>
<reference evidence="2 3" key="1">
    <citation type="submission" date="2019-08" db="EMBL/GenBank/DDBJ databases">
        <title>100 year-old enigma solved: identification of Planctomyces bekefii, the type genus and species of the phylum Planctomycetes.</title>
        <authorList>
            <person name="Svetlana D.N."/>
            <person name="Overmann J."/>
        </authorList>
    </citation>
    <scope>NUCLEOTIDE SEQUENCE [LARGE SCALE GENOMIC DNA]</scope>
    <source>
        <strain evidence="2">Phe10_nw2017</strain>
    </source>
</reference>
<dbReference type="InterPro" id="IPR007466">
    <property type="entry name" value="Peptidyl-Arg-deiminase_porph"/>
</dbReference>